<dbReference type="EC" id="3.1.4.12" evidence="9"/>
<evidence type="ECO:0000259" key="14">
    <source>
        <dbReference type="Pfam" id="PF19272"/>
    </source>
</evidence>
<comment type="cofactor">
    <cofactor evidence="10">
        <name>Zn(2+)</name>
        <dbReference type="ChEBI" id="CHEBI:29105"/>
    </cofactor>
    <text evidence="10">Binds 2 Zn(2+) ions per subunit.</text>
</comment>
<keyword evidence="9" id="KW-0326">Glycosidase</keyword>
<feature type="binding site" evidence="10">
    <location>
        <position position="251"/>
    </location>
    <ligand>
        <name>Zn(2+)</name>
        <dbReference type="ChEBI" id="CHEBI:29105"/>
        <label>1</label>
    </ligand>
</feature>
<proteinExistence type="inferred from homology"/>
<dbReference type="GO" id="GO:0016798">
    <property type="term" value="F:hydrolase activity, acting on glycosyl bonds"/>
    <property type="evidence" value="ECO:0007669"/>
    <property type="project" value="UniProtKB-KW"/>
</dbReference>
<dbReference type="InterPro" id="IPR004843">
    <property type="entry name" value="Calcineurin-like_PHP"/>
</dbReference>
<feature type="disulfide bond" evidence="11">
    <location>
        <begin position="64"/>
        <end position="129"/>
    </location>
</feature>
<dbReference type="GO" id="GO:0016020">
    <property type="term" value="C:membrane"/>
    <property type="evidence" value="ECO:0007669"/>
    <property type="project" value="GOC"/>
</dbReference>
<feature type="chain" id="PRO_5042995228" description="Sphingomyelin phosphodiesterase" evidence="12">
    <location>
        <begin position="22"/>
        <end position="598"/>
    </location>
</feature>
<dbReference type="InterPro" id="IPR045473">
    <property type="entry name" value="ASM_C"/>
</dbReference>
<evidence type="ECO:0000256" key="5">
    <source>
        <dbReference type="ARBA" id="ARBA00022729"/>
    </source>
</evidence>
<comment type="function">
    <text evidence="9">Converts sphingomyelin to ceramide.</text>
</comment>
<feature type="binding site" evidence="10">
    <location>
        <position position="434"/>
    </location>
    <ligand>
        <name>Zn(2+)</name>
        <dbReference type="ChEBI" id="CHEBI:29105"/>
        <label>2</label>
    </ligand>
</feature>
<dbReference type="CDD" id="cd00842">
    <property type="entry name" value="MPP_ASMase"/>
    <property type="match status" value="1"/>
</dbReference>
<evidence type="ECO:0000256" key="12">
    <source>
        <dbReference type="SAM" id="SignalP"/>
    </source>
</evidence>
<dbReference type="GO" id="GO:0046513">
    <property type="term" value="P:ceramide biosynthetic process"/>
    <property type="evidence" value="ECO:0007669"/>
    <property type="project" value="TreeGrafter"/>
</dbReference>
<feature type="binding site" evidence="10">
    <location>
        <position position="291"/>
    </location>
    <ligand>
        <name>Zn(2+)</name>
        <dbReference type="ChEBI" id="CHEBI:29105"/>
        <label>2</label>
    </ligand>
</feature>
<comment type="similarity">
    <text evidence="2 9">Belongs to the acid sphingomyelinase family.</text>
</comment>
<feature type="disulfide bond" evidence="11">
    <location>
        <begin position="559"/>
        <end position="563"/>
    </location>
</feature>
<evidence type="ECO:0000256" key="10">
    <source>
        <dbReference type="PIRSR" id="PIRSR000948-1"/>
    </source>
</evidence>
<dbReference type="PROSITE" id="PS51257">
    <property type="entry name" value="PROKAR_LIPOPROTEIN"/>
    <property type="match status" value="1"/>
</dbReference>
<keyword evidence="11" id="KW-1015">Disulfide bond</keyword>
<dbReference type="AlphaFoldDB" id="A0AAN9AE52"/>
<keyword evidence="8" id="KW-0325">Glycoprotein</keyword>
<evidence type="ECO:0000256" key="9">
    <source>
        <dbReference type="PIRNR" id="PIRNR000948"/>
    </source>
</evidence>
<evidence type="ECO:0000256" key="2">
    <source>
        <dbReference type="ARBA" id="ARBA00008234"/>
    </source>
</evidence>
<dbReference type="GO" id="GO:0006685">
    <property type="term" value="P:sphingomyelin catabolic process"/>
    <property type="evidence" value="ECO:0007669"/>
    <property type="project" value="UniProtKB-UniRule"/>
</dbReference>
<keyword evidence="16" id="KW-1185">Reference proteome</keyword>
<dbReference type="Proteomes" id="UP001381693">
    <property type="component" value="Unassembled WGS sequence"/>
</dbReference>
<feature type="binding site" evidence="10">
    <location>
        <position position="178"/>
    </location>
    <ligand>
        <name>Zn(2+)</name>
        <dbReference type="ChEBI" id="CHEBI:29105"/>
        <label>1</label>
    </ligand>
</feature>
<dbReference type="PIRSF" id="PIRSF000948">
    <property type="entry name" value="Sphingomy_PDE"/>
    <property type="match status" value="1"/>
</dbReference>
<sequence>MKSVEIILATFLFLGCYTSEALPSEATLAGNNPLQARLHGSAMGPEDILPPEDETKVIAACVTCQVAISLIEGELDLGAPIDYLIQEGIIICVSIVGYTQTFCDGFVPLVAPILYHIFTTNDVDSADFCGMVMSAWGCNTTDPSRDWSVDIHGEKPPVIPISLPDPDQPTLKVLHLADTHLDLLYVPGSNAACDNELCCREESGTPGSPEDEAWFWGDYRHCGSPKWMLEDMLRNIVSEHPDVSYVLWTGDLVPHNMWSTSVEWNTQIIKTTNEMIRTYFPGIPVFPVAGNHEMSPLDEYPNPEDRPAELAADWLYQTFLEEWLQIVPQGLDNSTVLHAGYYSILFKPGFRIISVNSMFGYTANVWLAENSTDIASELAWLETQLNQAEAAGELVHLLGHIPPGILYAERTWSREYNRIIRRYENIIRGQFFGHTHYDEFEVFHEGGRPIGVAYIAPSQTPWNSFNPAYRIYTIDGDRPDTTRMVLDLSMYIMNLTEAHQTNVSRWFELYNAKIDYGMASLTSDDWHDLGIRMAENRTLFDLYWRNYVNAADPYLEVGCDDICYEKRLCDFMTSDRNDLDACYKVVQKMKKAQGLLEK</sequence>
<evidence type="ECO:0000256" key="11">
    <source>
        <dbReference type="PIRSR" id="PIRSR000948-2"/>
    </source>
</evidence>
<dbReference type="GO" id="GO:0061750">
    <property type="term" value="F:acid sphingomyelin phosphodiesterase activity"/>
    <property type="evidence" value="ECO:0007669"/>
    <property type="project" value="TreeGrafter"/>
</dbReference>
<feature type="binding site" evidence="10">
    <location>
        <position position="251"/>
    </location>
    <ligand>
        <name>Zn(2+)</name>
        <dbReference type="ChEBI" id="CHEBI:29105"/>
        <label>2</label>
    </ligand>
</feature>
<comment type="caution">
    <text evidence="15">The sequence shown here is derived from an EMBL/GenBank/DDBJ whole genome shotgun (WGS) entry which is preliminary data.</text>
</comment>
<feature type="binding site" evidence="10">
    <location>
        <position position="180"/>
    </location>
    <ligand>
        <name>Zn(2+)</name>
        <dbReference type="ChEBI" id="CHEBI:29105"/>
        <label>1</label>
    </ligand>
</feature>
<keyword evidence="4 10" id="KW-0479">Metal-binding</keyword>
<protein>
    <recommendedName>
        <fullName evidence="9">Sphingomyelin phosphodiesterase</fullName>
        <ecNumber evidence="9">3.1.4.12</ecNumber>
    </recommendedName>
</protein>
<dbReference type="PANTHER" id="PTHR10340:SF29">
    <property type="entry name" value="SPHINGOMYELIN PHOSPHODIESTERASE"/>
    <property type="match status" value="1"/>
</dbReference>
<dbReference type="GO" id="GO:0046872">
    <property type="term" value="F:metal ion binding"/>
    <property type="evidence" value="ECO:0007669"/>
    <property type="project" value="UniProtKB-KW"/>
</dbReference>
<reference evidence="15 16" key="1">
    <citation type="submission" date="2023-11" db="EMBL/GenBank/DDBJ databases">
        <title>Halocaridina rubra genome assembly.</title>
        <authorList>
            <person name="Smith C."/>
        </authorList>
    </citation>
    <scope>NUCLEOTIDE SEQUENCE [LARGE SCALE GENOMIC DNA]</scope>
    <source>
        <strain evidence="15">EP-1</strain>
        <tissue evidence="15">Whole</tissue>
    </source>
</reference>
<feature type="disulfide bond" evidence="11">
    <location>
        <begin position="199"/>
        <end position="222"/>
    </location>
</feature>
<gene>
    <name evidence="15" type="primary">SMPD1_12</name>
    <name evidence="15" type="ORF">SK128_019472</name>
</gene>
<dbReference type="PANTHER" id="PTHR10340">
    <property type="entry name" value="SPHINGOMYELIN PHOSPHODIESTERASE"/>
    <property type="match status" value="1"/>
</dbReference>
<feature type="binding site" evidence="10">
    <location>
        <position position="436"/>
    </location>
    <ligand>
        <name>Zn(2+)</name>
        <dbReference type="ChEBI" id="CHEBI:29105"/>
        <label>1</label>
    </ligand>
</feature>
<keyword evidence="7 10" id="KW-0862">Zinc</keyword>
<evidence type="ECO:0000313" key="15">
    <source>
        <dbReference type="EMBL" id="KAK7081097.1"/>
    </source>
</evidence>
<dbReference type="InterPro" id="IPR029052">
    <property type="entry name" value="Metallo-depent_PP-like"/>
</dbReference>
<evidence type="ECO:0000259" key="13">
    <source>
        <dbReference type="Pfam" id="PF00149"/>
    </source>
</evidence>
<comment type="subcellular location">
    <subcellularLocation>
        <location evidence="1">Secreted</location>
    </subcellularLocation>
</comment>
<feature type="domain" description="Sphingomyelin phosphodiesterase C-terminal" evidence="14">
    <location>
        <begin position="452"/>
        <end position="584"/>
    </location>
</feature>
<dbReference type="Gene3D" id="3.60.21.10">
    <property type="match status" value="1"/>
</dbReference>
<feature type="domain" description="Calcineurin-like phosphoesterase" evidence="13">
    <location>
        <begin position="171"/>
        <end position="437"/>
    </location>
</feature>
<keyword evidence="3" id="KW-0964">Secreted</keyword>
<feature type="signal peptide" evidence="12">
    <location>
        <begin position="1"/>
        <end position="21"/>
    </location>
</feature>
<comment type="catalytic activity">
    <reaction evidence="9">
        <text>a sphingomyelin + H2O = phosphocholine + an N-acylsphing-4-enine + H(+)</text>
        <dbReference type="Rhea" id="RHEA:19253"/>
        <dbReference type="ChEBI" id="CHEBI:15377"/>
        <dbReference type="ChEBI" id="CHEBI:15378"/>
        <dbReference type="ChEBI" id="CHEBI:17636"/>
        <dbReference type="ChEBI" id="CHEBI:52639"/>
        <dbReference type="ChEBI" id="CHEBI:295975"/>
        <dbReference type="EC" id="3.1.4.12"/>
    </reaction>
</comment>
<evidence type="ECO:0000256" key="6">
    <source>
        <dbReference type="ARBA" id="ARBA00022801"/>
    </source>
</evidence>
<evidence type="ECO:0000256" key="4">
    <source>
        <dbReference type="ARBA" id="ARBA00022723"/>
    </source>
</evidence>
<accession>A0AAN9AE52</accession>
<dbReference type="InterPro" id="IPR011160">
    <property type="entry name" value="Sphingomy_PDE"/>
</dbReference>
<feature type="binding site" evidence="10">
    <location>
        <position position="400"/>
    </location>
    <ligand>
        <name>Zn(2+)</name>
        <dbReference type="ChEBI" id="CHEBI:29105"/>
        <label>2</label>
    </ligand>
</feature>
<feature type="disulfide bond" evidence="11">
    <location>
        <begin position="193"/>
        <end position="198"/>
    </location>
</feature>
<keyword evidence="6 9" id="KW-0378">Hydrolase</keyword>
<organism evidence="15 16">
    <name type="scientific">Halocaridina rubra</name>
    <name type="common">Hawaiian red shrimp</name>
    <dbReference type="NCBI Taxonomy" id="373956"/>
    <lineage>
        <taxon>Eukaryota</taxon>
        <taxon>Metazoa</taxon>
        <taxon>Ecdysozoa</taxon>
        <taxon>Arthropoda</taxon>
        <taxon>Crustacea</taxon>
        <taxon>Multicrustacea</taxon>
        <taxon>Malacostraca</taxon>
        <taxon>Eumalacostraca</taxon>
        <taxon>Eucarida</taxon>
        <taxon>Decapoda</taxon>
        <taxon>Pleocyemata</taxon>
        <taxon>Caridea</taxon>
        <taxon>Atyoidea</taxon>
        <taxon>Atyidae</taxon>
        <taxon>Halocaridina</taxon>
    </lineage>
</organism>
<dbReference type="SUPFAM" id="SSF56300">
    <property type="entry name" value="Metallo-dependent phosphatases"/>
    <property type="match status" value="1"/>
</dbReference>
<keyword evidence="5 12" id="KW-0732">Signal</keyword>
<evidence type="ECO:0000313" key="16">
    <source>
        <dbReference type="Proteomes" id="UP001381693"/>
    </source>
</evidence>
<dbReference type="Pfam" id="PF19272">
    <property type="entry name" value="ASMase_C"/>
    <property type="match status" value="1"/>
</dbReference>
<evidence type="ECO:0000256" key="7">
    <source>
        <dbReference type="ARBA" id="ARBA00022833"/>
    </source>
</evidence>
<name>A0AAN9AE52_HALRR</name>
<dbReference type="EMBL" id="JAXCGZ010005703">
    <property type="protein sequence ID" value="KAK7081097.1"/>
    <property type="molecule type" value="Genomic_DNA"/>
</dbReference>
<dbReference type="GO" id="GO:0005615">
    <property type="term" value="C:extracellular space"/>
    <property type="evidence" value="ECO:0007669"/>
    <property type="project" value="TreeGrafter"/>
</dbReference>
<feature type="disulfide bond" evidence="11">
    <location>
        <begin position="92"/>
        <end position="103"/>
    </location>
</feature>
<dbReference type="GO" id="GO:0005764">
    <property type="term" value="C:lysosome"/>
    <property type="evidence" value="ECO:0007669"/>
    <property type="project" value="TreeGrafter"/>
</dbReference>
<dbReference type="Pfam" id="PF00149">
    <property type="entry name" value="Metallophos"/>
    <property type="match status" value="1"/>
</dbReference>
<dbReference type="InterPro" id="IPR041805">
    <property type="entry name" value="ASMase/PPN1_MPP"/>
</dbReference>
<evidence type="ECO:0000256" key="8">
    <source>
        <dbReference type="ARBA" id="ARBA00023180"/>
    </source>
</evidence>
<evidence type="ECO:0000256" key="1">
    <source>
        <dbReference type="ARBA" id="ARBA00004613"/>
    </source>
</evidence>
<evidence type="ECO:0000256" key="3">
    <source>
        <dbReference type="ARBA" id="ARBA00022525"/>
    </source>
</evidence>